<keyword evidence="2" id="KW-1185">Reference proteome</keyword>
<gene>
    <name evidence="1" type="primary">10</name>
    <name evidence="1" type="ORF">SEA_STORMAGEDDON_10</name>
</gene>
<proteinExistence type="predicted"/>
<dbReference type="RefSeq" id="YP_010059486.1">
    <property type="nucleotide sequence ID" value="NC_054726.1"/>
</dbReference>
<dbReference type="Pfam" id="PF23897">
    <property type="entry name" value="DUF7245"/>
    <property type="match status" value="1"/>
</dbReference>
<organism evidence="1 2">
    <name type="scientific">Gordonia phage Stormageddon</name>
    <dbReference type="NCBI Taxonomy" id="2656541"/>
    <lineage>
        <taxon>Viruses</taxon>
        <taxon>Duplodnaviria</taxon>
        <taxon>Heunggongvirae</taxon>
        <taxon>Uroviricota</taxon>
        <taxon>Caudoviricetes</taxon>
        <taxon>Stormageddonvirus</taxon>
        <taxon>Stormageddonvirus Stormageddon</taxon>
    </lineage>
</organism>
<evidence type="ECO:0000313" key="1">
    <source>
        <dbReference type="EMBL" id="QGJ94873.1"/>
    </source>
</evidence>
<dbReference type="KEGG" id="vg:64766719"/>
<sequence length="119" mass="13113">MANTKCLCGKGRPVEYVDEVTQRGYCSVCASSEVTSSLAVHMQFISDLVPLEVGERVECRTVGEYYDGTGVIVEISTELRHGGTPVHPAYRVRLDGEKGEELWYTPVCLTRTARVDARG</sequence>
<reference evidence="1 2" key="1">
    <citation type="submission" date="2019-10" db="EMBL/GenBank/DDBJ databases">
        <authorList>
            <person name="Garlena R.A."/>
            <person name="Russell D.A."/>
            <person name="Pope W.H."/>
            <person name="Jacobs-Sera D."/>
            <person name="Hatfull G.F."/>
        </authorList>
    </citation>
    <scope>NUCLEOTIDE SEQUENCE [LARGE SCALE GENOMIC DNA]</scope>
</reference>
<protein>
    <submittedName>
        <fullName evidence="1">Uncharacterized protein</fullName>
    </submittedName>
</protein>
<accession>A0A649VTI3</accession>
<name>A0A649VTI3_9CAUD</name>
<dbReference type="EMBL" id="MN586040">
    <property type="protein sequence ID" value="QGJ94873.1"/>
    <property type="molecule type" value="Genomic_DNA"/>
</dbReference>
<evidence type="ECO:0000313" key="2">
    <source>
        <dbReference type="Proteomes" id="UP000423065"/>
    </source>
</evidence>
<dbReference type="Proteomes" id="UP000423065">
    <property type="component" value="Segment"/>
</dbReference>
<dbReference type="GeneID" id="64766719"/>
<dbReference type="InterPro" id="IPR055669">
    <property type="entry name" value="DUF7245"/>
</dbReference>